<feature type="domain" description="ARID" evidence="6">
    <location>
        <begin position="28"/>
        <end position="124"/>
    </location>
</feature>
<keyword evidence="2" id="KW-0805">Transcription regulation</keyword>
<dbReference type="InterPro" id="IPR016024">
    <property type="entry name" value="ARM-type_fold"/>
</dbReference>
<dbReference type="PROSITE" id="PS51011">
    <property type="entry name" value="ARID"/>
    <property type="match status" value="1"/>
</dbReference>
<dbReference type="SMART" id="SM01014">
    <property type="entry name" value="ARID"/>
    <property type="match status" value="1"/>
</dbReference>
<dbReference type="RefSeq" id="XP_008879632.1">
    <property type="nucleotide sequence ID" value="XM_008881410.1"/>
</dbReference>
<dbReference type="Pfam" id="PF01388">
    <property type="entry name" value="ARID"/>
    <property type="match status" value="1"/>
</dbReference>
<keyword evidence="3" id="KW-0804">Transcription</keyword>
<dbReference type="GeneID" id="20090825"/>
<dbReference type="InterPro" id="IPR001606">
    <property type="entry name" value="ARID_dom"/>
</dbReference>
<keyword evidence="1" id="KW-0156">Chromatin regulator</keyword>
<gene>
    <name evidence="7" type="ORF">H310_13775</name>
</gene>
<dbReference type="VEuPathDB" id="FungiDB:H310_13775"/>
<dbReference type="SMART" id="SM00501">
    <property type="entry name" value="BRIGHT"/>
    <property type="match status" value="1"/>
</dbReference>
<evidence type="ECO:0000259" key="6">
    <source>
        <dbReference type="PROSITE" id="PS51011"/>
    </source>
</evidence>
<sequence length="595" mass="65406">MMQQGRPAGPGGGGSKQWVELQLLCRGNMGKSRILQSLLAYYQKVSPHLQQQALPTVPDLTLNIPRSIDLVQLYEEVVDKGGYDAVSKNARWPSVALSMKLKIAPTKLQALYATWLRGFEAHQIGPKRHRDTSDETTEPIATHAEIQLTTSVRQTPLPVVTKRLKTHRNQLSDLGVMHRFVLALDSNLPDHVEWALNQLIVLSFGSPKDPDCDLLLAHVPGLLDALLRQIHLSSTHADPSLLSSSMNPDDVNDVSVFEHPVMQADRTCRVLHILRNLAMIPDNQTVLASHSAVLDLLPVALKQSQPDMPAREAVDLLWDIAVQLASHNTPSPSIPNSTTVSDALIDVVVGTLLDSSEHRATVLRAAQVLAQWLKRRSTACADRILRHASFRLLLARIVEGCSRNRQDGWLQDDDDDDDVAAGQCQYDNDDDDENIHSNGDDDPYGDLDEALPTWSGPWEEGQASYTSEVGANMGMVFASKGWDGEPESKNIDVEVRDCMLHLLYLLTDRHDVVRVAVATLPAAMRRLVVVMTSCIGRAESARLAVGVLSNLALAPATLPYFLPVEKELVLVAMSDPSLADMLANILVDVYGMNSL</sequence>
<dbReference type="EMBL" id="KI914007">
    <property type="protein sequence ID" value="ETV91706.1"/>
    <property type="molecule type" value="Genomic_DNA"/>
</dbReference>
<dbReference type="SUPFAM" id="SSF48371">
    <property type="entry name" value="ARM repeat"/>
    <property type="match status" value="1"/>
</dbReference>
<organism evidence="7">
    <name type="scientific">Aphanomyces invadans</name>
    <dbReference type="NCBI Taxonomy" id="157072"/>
    <lineage>
        <taxon>Eukaryota</taxon>
        <taxon>Sar</taxon>
        <taxon>Stramenopiles</taxon>
        <taxon>Oomycota</taxon>
        <taxon>Saprolegniomycetes</taxon>
        <taxon>Saprolegniales</taxon>
        <taxon>Verrucalvaceae</taxon>
        <taxon>Aphanomyces</taxon>
    </lineage>
</organism>
<dbReference type="GO" id="GO:0003677">
    <property type="term" value="F:DNA binding"/>
    <property type="evidence" value="ECO:0007669"/>
    <property type="project" value="InterPro"/>
</dbReference>
<dbReference type="InterPro" id="IPR036431">
    <property type="entry name" value="ARID_dom_sf"/>
</dbReference>
<dbReference type="STRING" id="157072.A0A024TDN1"/>
<feature type="compositionally biased region" description="Acidic residues" evidence="5">
    <location>
        <begin position="410"/>
        <end position="419"/>
    </location>
</feature>
<dbReference type="AlphaFoldDB" id="A0A024TDN1"/>
<dbReference type="eggNOG" id="ENOG502QV5B">
    <property type="taxonomic scope" value="Eukaryota"/>
</dbReference>
<feature type="non-terminal residue" evidence="7">
    <location>
        <position position="1"/>
    </location>
</feature>
<evidence type="ECO:0000256" key="5">
    <source>
        <dbReference type="SAM" id="MobiDB-lite"/>
    </source>
</evidence>
<evidence type="ECO:0000313" key="7">
    <source>
        <dbReference type="EMBL" id="ETV91706.1"/>
    </source>
</evidence>
<keyword evidence="4" id="KW-0539">Nucleus</keyword>
<dbReference type="PANTHER" id="PTHR22970">
    <property type="entry name" value="AT-RICH INTERACTIVE DOMAIN-CONTAINING PROTEIN 2"/>
    <property type="match status" value="1"/>
</dbReference>
<feature type="compositionally biased region" description="Acidic residues" evidence="5">
    <location>
        <begin position="440"/>
        <end position="449"/>
    </location>
</feature>
<dbReference type="CDD" id="cd16100">
    <property type="entry name" value="ARID"/>
    <property type="match status" value="1"/>
</dbReference>
<dbReference type="PANTHER" id="PTHR22970:SF14">
    <property type="entry name" value="AT-RICH INTERACTIVE DOMAIN-CONTAINING PROTEIN 2"/>
    <property type="match status" value="1"/>
</dbReference>
<evidence type="ECO:0000256" key="4">
    <source>
        <dbReference type="ARBA" id="ARBA00023242"/>
    </source>
</evidence>
<evidence type="ECO:0000256" key="2">
    <source>
        <dbReference type="ARBA" id="ARBA00023015"/>
    </source>
</evidence>
<feature type="region of interest" description="Disordered" evidence="5">
    <location>
        <begin position="405"/>
        <end position="453"/>
    </location>
</feature>
<accession>A0A024TDN1</accession>
<evidence type="ECO:0000256" key="3">
    <source>
        <dbReference type="ARBA" id="ARBA00023163"/>
    </source>
</evidence>
<dbReference type="GO" id="GO:0006325">
    <property type="term" value="P:chromatin organization"/>
    <property type="evidence" value="ECO:0007669"/>
    <property type="project" value="UniProtKB-KW"/>
</dbReference>
<dbReference type="InterPro" id="IPR052406">
    <property type="entry name" value="Chromatin_Remodeling_Comp"/>
</dbReference>
<evidence type="ECO:0000256" key="1">
    <source>
        <dbReference type="ARBA" id="ARBA00022853"/>
    </source>
</evidence>
<name>A0A024TDN1_9STRA</name>
<reference evidence="7" key="1">
    <citation type="submission" date="2013-12" db="EMBL/GenBank/DDBJ databases">
        <title>The Genome Sequence of Aphanomyces invadans NJM9701.</title>
        <authorList>
            <consortium name="The Broad Institute Genomics Platform"/>
            <person name="Russ C."/>
            <person name="Tyler B."/>
            <person name="van West P."/>
            <person name="Dieguez-Uribeondo J."/>
            <person name="Young S.K."/>
            <person name="Zeng Q."/>
            <person name="Gargeya S."/>
            <person name="Fitzgerald M."/>
            <person name="Abouelleil A."/>
            <person name="Alvarado L."/>
            <person name="Chapman S.B."/>
            <person name="Gainer-Dewar J."/>
            <person name="Goldberg J."/>
            <person name="Griggs A."/>
            <person name="Gujja S."/>
            <person name="Hansen M."/>
            <person name="Howarth C."/>
            <person name="Imamovic A."/>
            <person name="Ireland A."/>
            <person name="Larimer J."/>
            <person name="McCowan C."/>
            <person name="Murphy C."/>
            <person name="Pearson M."/>
            <person name="Poon T.W."/>
            <person name="Priest M."/>
            <person name="Roberts A."/>
            <person name="Saif S."/>
            <person name="Shea T."/>
            <person name="Sykes S."/>
            <person name="Wortman J."/>
            <person name="Nusbaum C."/>
            <person name="Birren B."/>
        </authorList>
    </citation>
    <scope>NUCLEOTIDE SEQUENCE [LARGE SCALE GENOMIC DNA]</scope>
    <source>
        <strain evidence="7">NJM9701</strain>
    </source>
</reference>
<proteinExistence type="predicted"/>
<protein>
    <recommendedName>
        <fullName evidence="6">ARID domain-containing protein</fullName>
    </recommendedName>
</protein>
<dbReference type="Gene3D" id="1.10.150.60">
    <property type="entry name" value="ARID DNA-binding domain"/>
    <property type="match status" value="1"/>
</dbReference>
<dbReference type="SUPFAM" id="SSF46774">
    <property type="entry name" value="ARID-like"/>
    <property type="match status" value="1"/>
</dbReference>
<dbReference type="OrthoDB" id="338531at2759"/>